<protein>
    <recommendedName>
        <fullName evidence="4">Cytochrome c oxidase-associated protein CcoH</fullName>
    </recommendedName>
</protein>
<evidence type="ECO:0000256" key="1">
    <source>
        <dbReference type="SAM" id="Phobius"/>
    </source>
</evidence>
<keyword evidence="1" id="KW-1133">Transmembrane helix</keyword>
<organism evidence="2 3">
    <name type="scientific">Arcobacter cloacae</name>
    <dbReference type="NCBI Taxonomy" id="1054034"/>
    <lineage>
        <taxon>Bacteria</taxon>
        <taxon>Pseudomonadati</taxon>
        <taxon>Campylobacterota</taxon>
        <taxon>Epsilonproteobacteria</taxon>
        <taxon>Campylobacterales</taxon>
        <taxon>Arcobacteraceae</taxon>
        <taxon>Arcobacter</taxon>
    </lineage>
</organism>
<reference evidence="2 3" key="1">
    <citation type="submission" date="2017-10" db="EMBL/GenBank/DDBJ databases">
        <title>Genomics of the genus Arcobacter.</title>
        <authorList>
            <person name="Perez-Cataluna A."/>
            <person name="Figueras M.J."/>
        </authorList>
    </citation>
    <scope>NUCLEOTIDE SEQUENCE [LARGE SCALE GENOMIC DNA]</scope>
    <source>
        <strain evidence="2 3">F26</strain>
    </source>
</reference>
<dbReference type="AlphaFoldDB" id="A0A4Q0ZDY1"/>
<keyword evidence="1" id="KW-0472">Membrane</keyword>
<evidence type="ECO:0000313" key="3">
    <source>
        <dbReference type="Proteomes" id="UP000290870"/>
    </source>
</evidence>
<comment type="caution">
    <text evidence="2">The sequence shown here is derived from an EMBL/GenBank/DDBJ whole genome shotgun (WGS) entry which is preliminary data.</text>
</comment>
<proteinExistence type="predicted"/>
<dbReference type="OrthoDB" id="5365516at2"/>
<evidence type="ECO:0000313" key="2">
    <source>
        <dbReference type="EMBL" id="RXJ84509.1"/>
    </source>
</evidence>
<gene>
    <name evidence="2" type="ORF">CRU90_06490</name>
</gene>
<evidence type="ECO:0008006" key="4">
    <source>
        <dbReference type="Google" id="ProtNLM"/>
    </source>
</evidence>
<dbReference type="EMBL" id="PDJZ01000005">
    <property type="protein sequence ID" value="RXJ84509.1"/>
    <property type="molecule type" value="Genomic_DNA"/>
</dbReference>
<dbReference type="RefSeq" id="WP_128986466.1">
    <property type="nucleotide sequence ID" value="NZ_PDJZ01000005.1"/>
</dbReference>
<dbReference type="Proteomes" id="UP000290870">
    <property type="component" value="Unassembled WGS sequence"/>
</dbReference>
<feature type="transmembrane region" description="Helical" evidence="1">
    <location>
        <begin position="6"/>
        <end position="25"/>
    </location>
</feature>
<name>A0A4Q0ZDY1_9BACT</name>
<accession>A0A4Q0ZDY1</accession>
<sequence>MKRNYWPLFFIGIFSFVFSMIIWTVKSAMSVPVIEDRSFMQKYQDVDENYNNIMESNAIFQSKYNFEFYINEVKFGLTTDDIKLSQRVLEKYSQHRNILKVGQNSLKIVATDKQTNERKDIKIEIIVSKTISADSDTVLTNEKFTNTDGIFTSNIEIKDENNWLITGSFKIDENVGYIYIKTNAI</sequence>
<keyword evidence="1" id="KW-0812">Transmembrane</keyword>